<organism evidence="3 4">
    <name type="scientific">Paracoccus onubensis</name>
    <dbReference type="NCBI Taxonomy" id="1675788"/>
    <lineage>
        <taxon>Bacteria</taxon>
        <taxon>Pseudomonadati</taxon>
        <taxon>Pseudomonadota</taxon>
        <taxon>Alphaproteobacteria</taxon>
        <taxon>Rhodobacterales</taxon>
        <taxon>Paracoccaceae</taxon>
        <taxon>Paracoccus</taxon>
    </lineage>
</organism>
<sequence length="182" mass="20115">MWQPWPAGRLPNGLNGNRQHKGMRMTKASRQSSSYEMVLIFRLSGEAFAISVSRVHEILDPIPVTEVPNATAFAPALVNVRGAIVPLIDIRQRLRMQPERPSNSTRLVVLELPVAGIPTRLAIMTDAVEEVAETDISALEPIPDLGSRWPEQYVSGVIRHGSDLAIFLDTENLFCPDPERAA</sequence>
<dbReference type="GO" id="GO:0005829">
    <property type="term" value="C:cytosol"/>
    <property type="evidence" value="ECO:0007669"/>
    <property type="project" value="TreeGrafter"/>
</dbReference>
<evidence type="ECO:0000313" key="4">
    <source>
        <dbReference type="Proteomes" id="UP000284202"/>
    </source>
</evidence>
<dbReference type="EMBL" id="QZCG01000011">
    <property type="protein sequence ID" value="RJE83368.1"/>
    <property type="molecule type" value="Genomic_DNA"/>
</dbReference>
<dbReference type="InterPro" id="IPR036061">
    <property type="entry name" value="CheW-like_dom_sf"/>
</dbReference>
<name>A0A418SR21_9RHOB</name>
<evidence type="ECO:0000259" key="2">
    <source>
        <dbReference type="PROSITE" id="PS50851"/>
    </source>
</evidence>
<dbReference type="GO" id="GO:0007165">
    <property type="term" value="P:signal transduction"/>
    <property type="evidence" value="ECO:0007669"/>
    <property type="project" value="InterPro"/>
</dbReference>
<dbReference type="InterPro" id="IPR002545">
    <property type="entry name" value="CheW-lke_dom"/>
</dbReference>
<dbReference type="OrthoDB" id="3291462at2"/>
<dbReference type="Gene3D" id="2.40.50.180">
    <property type="entry name" value="CheA-289, Domain 4"/>
    <property type="match status" value="1"/>
</dbReference>
<protein>
    <submittedName>
        <fullName evidence="3">Purine-binding chemotaxis protein CheW</fullName>
    </submittedName>
</protein>
<dbReference type="Proteomes" id="UP000284202">
    <property type="component" value="Unassembled WGS sequence"/>
</dbReference>
<dbReference type="Gene3D" id="2.30.30.40">
    <property type="entry name" value="SH3 Domains"/>
    <property type="match status" value="1"/>
</dbReference>
<comment type="caution">
    <text evidence="3">The sequence shown here is derived from an EMBL/GenBank/DDBJ whole genome shotgun (WGS) entry which is preliminary data.</text>
</comment>
<evidence type="ECO:0000256" key="1">
    <source>
        <dbReference type="SAM" id="MobiDB-lite"/>
    </source>
</evidence>
<dbReference type="SUPFAM" id="SSF50341">
    <property type="entry name" value="CheW-like"/>
    <property type="match status" value="1"/>
</dbReference>
<dbReference type="PANTHER" id="PTHR22617:SF23">
    <property type="entry name" value="CHEMOTAXIS PROTEIN CHEW"/>
    <property type="match status" value="1"/>
</dbReference>
<reference evidence="4" key="1">
    <citation type="submission" date="2018-09" db="EMBL/GenBank/DDBJ databases">
        <title>Acidovorax cavernicola nov. sp. isolated from Gruta de las Maravillas (Aracena, Spain).</title>
        <authorList>
            <person name="Jurado V."/>
            <person name="Gutierrez-Patricio S."/>
            <person name="Gonzalez-Pimentel J.L."/>
            <person name="Miller A.Z."/>
            <person name="Laiz L."/>
            <person name="Saiz-Jimenez C."/>
        </authorList>
    </citation>
    <scope>NUCLEOTIDE SEQUENCE [LARGE SCALE GENOMIC DNA]</scope>
    <source>
        <strain evidence="4">1011MAR3C25</strain>
    </source>
</reference>
<dbReference type="PANTHER" id="PTHR22617">
    <property type="entry name" value="CHEMOTAXIS SENSOR HISTIDINE KINASE-RELATED"/>
    <property type="match status" value="1"/>
</dbReference>
<accession>A0A418SR21</accession>
<proteinExistence type="predicted"/>
<feature type="region of interest" description="Disordered" evidence="1">
    <location>
        <begin position="1"/>
        <end position="28"/>
    </location>
</feature>
<keyword evidence="4" id="KW-1185">Reference proteome</keyword>
<dbReference type="Pfam" id="PF01584">
    <property type="entry name" value="CheW"/>
    <property type="match status" value="1"/>
</dbReference>
<dbReference type="PROSITE" id="PS50851">
    <property type="entry name" value="CHEW"/>
    <property type="match status" value="1"/>
</dbReference>
<evidence type="ECO:0000313" key="3">
    <source>
        <dbReference type="EMBL" id="RJE83368.1"/>
    </source>
</evidence>
<gene>
    <name evidence="3" type="ORF">D3P04_15890</name>
</gene>
<dbReference type="AlphaFoldDB" id="A0A418SR21"/>
<dbReference type="GO" id="GO:0006935">
    <property type="term" value="P:chemotaxis"/>
    <property type="evidence" value="ECO:0007669"/>
    <property type="project" value="InterPro"/>
</dbReference>
<dbReference type="InterPro" id="IPR039315">
    <property type="entry name" value="CheW"/>
</dbReference>
<dbReference type="SMART" id="SM00260">
    <property type="entry name" value="CheW"/>
    <property type="match status" value="1"/>
</dbReference>
<feature type="domain" description="CheW-like" evidence="2">
    <location>
        <begin position="35"/>
        <end position="179"/>
    </location>
</feature>